<evidence type="ECO:0000313" key="2">
    <source>
        <dbReference type="EMBL" id="CAI0436724.1"/>
    </source>
</evidence>
<dbReference type="Proteomes" id="UP001154282">
    <property type="component" value="Unassembled WGS sequence"/>
</dbReference>
<comment type="caution">
    <text evidence="2">The sequence shown here is derived from an EMBL/GenBank/DDBJ whole genome shotgun (WGS) entry which is preliminary data.</text>
</comment>
<accession>A0AAV0LT56</accession>
<dbReference type="EMBL" id="CAMGYJ010000006">
    <property type="protein sequence ID" value="CAI0436724.1"/>
    <property type="molecule type" value="Genomic_DNA"/>
</dbReference>
<reference evidence="2" key="1">
    <citation type="submission" date="2022-08" db="EMBL/GenBank/DDBJ databases">
        <authorList>
            <person name="Gutierrez-Valencia J."/>
        </authorList>
    </citation>
    <scope>NUCLEOTIDE SEQUENCE</scope>
</reference>
<evidence type="ECO:0000313" key="3">
    <source>
        <dbReference type="Proteomes" id="UP001154282"/>
    </source>
</evidence>
<protein>
    <submittedName>
        <fullName evidence="2">Uncharacterized protein</fullName>
    </submittedName>
</protein>
<evidence type="ECO:0000313" key="1">
    <source>
        <dbReference type="EMBL" id="CAI0436720.1"/>
    </source>
</evidence>
<dbReference type="EMBL" id="CAMGYJ010000006">
    <property type="protein sequence ID" value="CAI0436720.1"/>
    <property type="molecule type" value="Genomic_DNA"/>
</dbReference>
<keyword evidence="3" id="KW-1185">Reference proteome</keyword>
<organism evidence="2 3">
    <name type="scientific">Linum tenue</name>
    <dbReference type="NCBI Taxonomy" id="586396"/>
    <lineage>
        <taxon>Eukaryota</taxon>
        <taxon>Viridiplantae</taxon>
        <taxon>Streptophyta</taxon>
        <taxon>Embryophyta</taxon>
        <taxon>Tracheophyta</taxon>
        <taxon>Spermatophyta</taxon>
        <taxon>Magnoliopsida</taxon>
        <taxon>eudicotyledons</taxon>
        <taxon>Gunneridae</taxon>
        <taxon>Pentapetalae</taxon>
        <taxon>rosids</taxon>
        <taxon>fabids</taxon>
        <taxon>Malpighiales</taxon>
        <taxon>Linaceae</taxon>
        <taxon>Linum</taxon>
    </lineage>
</organism>
<gene>
    <name evidence="1" type="ORF">LITE_LOCUS25196</name>
    <name evidence="2" type="ORF">LITE_LOCUS25198</name>
</gene>
<name>A0AAV0LT56_9ROSI</name>
<sequence>MTIWVCAG</sequence>
<proteinExistence type="predicted"/>